<dbReference type="GO" id="GO:0003857">
    <property type="term" value="F:(3S)-3-hydroxyacyl-CoA dehydrogenase (NAD+) activity"/>
    <property type="evidence" value="ECO:0007669"/>
    <property type="project" value="UniProtKB-EC"/>
</dbReference>
<keyword evidence="7" id="KW-0443">Lipid metabolism</keyword>
<dbReference type="InterPro" id="IPR006108">
    <property type="entry name" value="3HC_DH_C"/>
</dbReference>
<dbReference type="InterPro" id="IPR006176">
    <property type="entry name" value="3-OHacyl-CoA_DH_NAD-bd"/>
</dbReference>
<dbReference type="GO" id="GO:0006635">
    <property type="term" value="P:fatty acid beta-oxidation"/>
    <property type="evidence" value="ECO:0007669"/>
    <property type="project" value="UniProtKB-UniPathway"/>
</dbReference>
<feature type="domain" description="3-hydroxyacyl-CoA dehydrogenase C-terminal" evidence="13">
    <location>
        <begin position="480"/>
        <end position="573"/>
    </location>
</feature>
<evidence type="ECO:0000313" key="16">
    <source>
        <dbReference type="Proteomes" id="UP000478837"/>
    </source>
</evidence>
<keyword evidence="9" id="KW-0413">Isomerase</keyword>
<gene>
    <name evidence="15" type="ORF">GTW09_12205</name>
</gene>
<dbReference type="FunFam" id="1.10.1040.50:FF:000006">
    <property type="entry name" value="Peroxisomal bifunctional enzyme"/>
    <property type="match status" value="1"/>
</dbReference>
<dbReference type="AlphaFoldDB" id="A0A6L9MXB3"/>
<keyword evidence="5" id="KW-0560">Oxidoreductase</keyword>
<dbReference type="InterPro" id="IPR008927">
    <property type="entry name" value="6-PGluconate_DH-like_C_sf"/>
</dbReference>
<evidence type="ECO:0000259" key="14">
    <source>
        <dbReference type="Pfam" id="PF02737"/>
    </source>
</evidence>
<dbReference type="EMBL" id="JAAAWP010000007">
    <property type="protein sequence ID" value="NDW22290.1"/>
    <property type="molecule type" value="Genomic_DNA"/>
</dbReference>
<dbReference type="InterPro" id="IPR029045">
    <property type="entry name" value="ClpP/crotonase-like_dom_sf"/>
</dbReference>
<keyword evidence="16" id="KW-1185">Reference proteome</keyword>
<keyword evidence="11" id="KW-0511">Multifunctional enzyme</keyword>
<comment type="caution">
    <text evidence="15">The sequence shown here is derived from an EMBL/GenBank/DDBJ whole genome shotgun (WGS) entry which is preliminary data.</text>
</comment>
<dbReference type="FunFam" id="3.40.50.720:FF:000009">
    <property type="entry name" value="Fatty oxidation complex, alpha subunit"/>
    <property type="match status" value="1"/>
</dbReference>
<accession>A0A6L9MXB3</accession>
<dbReference type="Pfam" id="PF00378">
    <property type="entry name" value="ECH_1"/>
    <property type="match status" value="1"/>
</dbReference>
<evidence type="ECO:0000256" key="8">
    <source>
        <dbReference type="ARBA" id="ARBA00023140"/>
    </source>
</evidence>
<keyword evidence="8" id="KW-0576">Peroxisome</keyword>
<name>A0A6L9MXB3_9ALTE</name>
<evidence type="ECO:0000256" key="4">
    <source>
        <dbReference type="ARBA" id="ARBA00022963"/>
    </source>
</evidence>
<sequence length="712" mass="77067">MTQTENNAVAYEVTQGVATLTMQSAPVNALSRALRIGLIEGVDNAIKDDSVSAIVITSSLPIFSGGADISEFSGGDLSPMLPEVLDKIENASKPVIAVLPGPAFGGGLEVALACHHRVTFADNKVGLPEVNLGILPGAGGTQRLPRLADAQTALTMIVTGKPTSVLKLPGVFDKISDKPEHLLEDTKAYLASLSGPNAVKRACDITLSMSEETQGVFEAVTAQTKKASKGFFAPLKCIEAVRGAYTLSFEDGLKNEGKLFMECMNTPQARAQQHFFFAERAAGHVKDFDKTTPERNIEKVAIIGAGTMGGGIAMNFANAGIPVTMLELKEEALEKGLALIRKNYENSAKKGKLTQEQVETRMALLSGTTTYDDLSDVDLVIEAVFEKMEVKKAVFSTLDKVCKPGAILASNTSTLDIDEIATATSRPEDVIGLHFFSPANVMRLLEVVKADKTSPEVIKTCMKMAKRIKKVAVLVGVCFGFVGNRMIEPYGREANRLLLEGASPEQVDKVLTDFGMPMGPFTMGDMAGLDIGYYVRQSRQEHIAHDPAYGAVADRLVEMGRNGLKTGRGTYNYEPGSRVPIPDPEVLEIAKKEAERLGVQQRSDISDEEILVRVMFSLINEGAIILEEGIAAKSSDIDVIYVYGYGFPVFRGGPMQYADEVGLKTILDKLTTYRDQLGDYGKMWLEPSDLLVKLTQEGGSFKSYKNKEQYNA</sequence>
<dbReference type="InterPro" id="IPR001753">
    <property type="entry name" value="Enoyl-CoA_hydra/iso"/>
</dbReference>
<comment type="subcellular location">
    <subcellularLocation>
        <location evidence="1">Peroxisome</location>
    </subcellularLocation>
</comment>
<keyword evidence="4" id="KW-0442">Lipid degradation</keyword>
<evidence type="ECO:0000256" key="5">
    <source>
        <dbReference type="ARBA" id="ARBA00023002"/>
    </source>
</evidence>
<protein>
    <submittedName>
        <fullName evidence="15">3-hydroxyacyl-CoA dehydrogenase</fullName>
    </submittedName>
</protein>
<evidence type="ECO:0000256" key="12">
    <source>
        <dbReference type="ARBA" id="ARBA00049556"/>
    </source>
</evidence>
<evidence type="ECO:0000259" key="13">
    <source>
        <dbReference type="Pfam" id="PF00725"/>
    </source>
</evidence>
<dbReference type="GO" id="GO:0016853">
    <property type="term" value="F:isomerase activity"/>
    <property type="evidence" value="ECO:0007669"/>
    <property type="project" value="UniProtKB-KW"/>
</dbReference>
<evidence type="ECO:0000256" key="7">
    <source>
        <dbReference type="ARBA" id="ARBA00023098"/>
    </source>
</evidence>
<dbReference type="CDD" id="cd06558">
    <property type="entry name" value="crotonase-like"/>
    <property type="match status" value="1"/>
</dbReference>
<dbReference type="UniPathway" id="UPA00659"/>
<dbReference type="PANTHER" id="PTHR23309">
    <property type="entry name" value="3-HYDROXYACYL-COA DEHYROGENASE"/>
    <property type="match status" value="1"/>
</dbReference>
<evidence type="ECO:0000256" key="9">
    <source>
        <dbReference type="ARBA" id="ARBA00023235"/>
    </source>
</evidence>
<dbReference type="Pfam" id="PF02737">
    <property type="entry name" value="3HCDH_N"/>
    <property type="match status" value="1"/>
</dbReference>
<evidence type="ECO:0000256" key="11">
    <source>
        <dbReference type="ARBA" id="ARBA00023268"/>
    </source>
</evidence>
<dbReference type="Gene3D" id="3.40.50.720">
    <property type="entry name" value="NAD(P)-binding Rossmann-like Domain"/>
    <property type="match status" value="1"/>
</dbReference>
<dbReference type="Gene3D" id="1.10.1040.50">
    <property type="match status" value="1"/>
</dbReference>
<dbReference type="RefSeq" id="WP_163112110.1">
    <property type="nucleotide sequence ID" value="NZ_JAAAWP010000007.1"/>
</dbReference>
<evidence type="ECO:0000313" key="15">
    <source>
        <dbReference type="EMBL" id="NDW22290.1"/>
    </source>
</evidence>
<dbReference type="Pfam" id="PF00725">
    <property type="entry name" value="3HCDH"/>
    <property type="match status" value="2"/>
</dbReference>
<dbReference type="SUPFAM" id="SSF48179">
    <property type="entry name" value="6-phosphogluconate dehydrogenase C-terminal domain-like"/>
    <property type="match status" value="2"/>
</dbReference>
<evidence type="ECO:0000256" key="2">
    <source>
        <dbReference type="ARBA" id="ARBA00005005"/>
    </source>
</evidence>
<comment type="catalytic activity">
    <reaction evidence="12">
        <text>a (3S)-3-hydroxyacyl-CoA + NAD(+) = a 3-oxoacyl-CoA + NADH + H(+)</text>
        <dbReference type="Rhea" id="RHEA:22432"/>
        <dbReference type="ChEBI" id="CHEBI:15378"/>
        <dbReference type="ChEBI" id="CHEBI:57318"/>
        <dbReference type="ChEBI" id="CHEBI:57540"/>
        <dbReference type="ChEBI" id="CHEBI:57945"/>
        <dbReference type="ChEBI" id="CHEBI:90726"/>
        <dbReference type="EC" id="1.1.1.35"/>
    </reaction>
</comment>
<dbReference type="InterPro" id="IPR036291">
    <property type="entry name" value="NAD(P)-bd_dom_sf"/>
</dbReference>
<comment type="pathway">
    <text evidence="2">Lipid metabolism; fatty acid beta-oxidation.</text>
</comment>
<dbReference type="SUPFAM" id="SSF52096">
    <property type="entry name" value="ClpP/crotonase"/>
    <property type="match status" value="1"/>
</dbReference>
<dbReference type="Proteomes" id="UP000478837">
    <property type="component" value="Unassembled WGS sequence"/>
</dbReference>
<evidence type="ECO:0000256" key="1">
    <source>
        <dbReference type="ARBA" id="ARBA00004275"/>
    </source>
</evidence>
<feature type="domain" description="3-hydroxyacyl-CoA dehydrogenase NAD binding" evidence="14">
    <location>
        <begin position="299"/>
        <end position="476"/>
    </location>
</feature>
<keyword evidence="10" id="KW-0456">Lyase</keyword>
<feature type="domain" description="3-hydroxyacyl-CoA dehydrogenase C-terminal" evidence="13">
    <location>
        <begin position="611"/>
        <end position="698"/>
    </location>
</feature>
<reference evidence="15 16" key="1">
    <citation type="submission" date="2020-01" db="EMBL/GenBank/DDBJ databases">
        <title>Genomes of bacteria type strains.</title>
        <authorList>
            <person name="Chen J."/>
            <person name="Zhu S."/>
            <person name="Yang J."/>
        </authorList>
    </citation>
    <scope>NUCLEOTIDE SEQUENCE [LARGE SCALE GENOMIC DNA]</scope>
    <source>
        <strain evidence="15 16">LMG 22958</strain>
    </source>
</reference>
<organism evidence="15 16">
    <name type="scientific">Alteromonas hispanica</name>
    <dbReference type="NCBI Taxonomy" id="315421"/>
    <lineage>
        <taxon>Bacteria</taxon>
        <taxon>Pseudomonadati</taxon>
        <taxon>Pseudomonadota</taxon>
        <taxon>Gammaproteobacteria</taxon>
        <taxon>Alteromonadales</taxon>
        <taxon>Alteromonadaceae</taxon>
        <taxon>Alteromonas/Salinimonas group</taxon>
        <taxon>Alteromonas</taxon>
    </lineage>
</organism>
<keyword evidence="3" id="KW-0276">Fatty acid metabolism</keyword>
<dbReference type="GO" id="GO:0004300">
    <property type="term" value="F:enoyl-CoA hydratase activity"/>
    <property type="evidence" value="ECO:0007669"/>
    <property type="project" value="UniProtKB-ARBA"/>
</dbReference>
<dbReference type="SUPFAM" id="SSF51735">
    <property type="entry name" value="NAD(P)-binding Rossmann-fold domains"/>
    <property type="match status" value="1"/>
</dbReference>
<dbReference type="Gene3D" id="3.90.226.10">
    <property type="entry name" value="2-enoyl-CoA Hydratase, Chain A, domain 1"/>
    <property type="match status" value="1"/>
</dbReference>
<evidence type="ECO:0000256" key="10">
    <source>
        <dbReference type="ARBA" id="ARBA00023239"/>
    </source>
</evidence>
<evidence type="ECO:0000256" key="3">
    <source>
        <dbReference type="ARBA" id="ARBA00022832"/>
    </source>
</evidence>
<proteinExistence type="predicted"/>
<keyword evidence="6" id="KW-0520">NAD</keyword>
<dbReference type="GO" id="GO:0070403">
    <property type="term" value="F:NAD+ binding"/>
    <property type="evidence" value="ECO:0007669"/>
    <property type="project" value="InterPro"/>
</dbReference>
<evidence type="ECO:0000256" key="6">
    <source>
        <dbReference type="ARBA" id="ARBA00023027"/>
    </source>
</evidence>